<dbReference type="EMBL" id="JAAXPC010000024">
    <property type="protein sequence ID" value="NKY04850.1"/>
    <property type="molecule type" value="Genomic_DNA"/>
</dbReference>
<gene>
    <name evidence="1" type="ORF">HGA05_25130</name>
</gene>
<name>A0A846WVU7_9ACTN</name>
<evidence type="ECO:0000313" key="1">
    <source>
        <dbReference type="EMBL" id="NKY04850.1"/>
    </source>
</evidence>
<dbReference type="AlphaFoldDB" id="A0A846WVU7"/>
<evidence type="ECO:0000313" key="2">
    <source>
        <dbReference type="Proteomes" id="UP000563898"/>
    </source>
</evidence>
<organism evidence="1 2">
    <name type="scientific">Gordonia polyisoprenivorans</name>
    <dbReference type="NCBI Taxonomy" id="84595"/>
    <lineage>
        <taxon>Bacteria</taxon>
        <taxon>Bacillati</taxon>
        <taxon>Actinomycetota</taxon>
        <taxon>Actinomycetes</taxon>
        <taxon>Mycobacteriales</taxon>
        <taxon>Gordoniaceae</taxon>
        <taxon>Gordonia</taxon>
    </lineage>
</organism>
<dbReference type="RefSeq" id="WP_006373239.1">
    <property type="nucleotide sequence ID" value="NZ_JAAXPC010000024.1"/>
</dbReference>
<reference evidence="1 2" key="1">
    <citation type="submission" date="2020-04" db="EMBL/GenBank/DDBJ databases">
        <title>MicrobeNet Type strains.</title>
        <authorList>
            <person name="Nicholson A.C."/>
        </authorList>
    </citation>
    <scope>NUCLEOTIDE SEQUENCE [LARGE SCALE GENOMIC DNA]</scope>
    <source>
        <strain evidence="1 2">ATCC BAA-14</strain>
    </source>
</reference>
<proteinExistence type="predicted"/>
<dbReference type="Proteomes" id="UP000563898">
    <property type="component" value="Unassembled WGS sequence"/>
</dbReference>
<comment type="caution">
    <text evidence="1">The sequence shown here is derived from an EMBL/GenBank/DDBJ whole genome shotgun (WGS) entry which is preliminary data.</text>
</comment>
<protein>
    <submittedName>
        <fullName evidence="1">Uncharacterized protein</fullName>
    </submittedName>
</protein>
<accession>A0A846WVU7</accession>
<sequence>MTTPHIDPPEDDGWTAYTWVRAAIGDHLTVDLISGHNLLTDKTDAPVIVIGDRRDTVEVNNRRELDGLIAALNDARAVWDALNS</sequence>